<accession>A0ABR6BHK0</accession>
<organism evidence="1 2">
    <name type="scientific">Kutzneria viridogrisea</name>
    <dbReference type="NCBI Taxonomy" id="47990"/>
    <lineage>
        <taxon>Bacteria</taxon>
        <taxon>Bacillati</taxon>
        <taxon>Actinomycetota</taxon>
        <taxon>Actinomycetes</taxon>
        <taxon>Pseudonocardiales</taxon>
        <taxon>Pseudonocardiaceae</taxon>
        <taxon>Kutzneria</taxon>
    </lineage>
</organism>
<evidence type="ECO:0000313" key="1">
    <source>
        <dbReference type="EMBL" id="MBA8926367.1"/>
    </source>
</evidence>
<dbReference type="RefSeq" id="WP_025360935.1">
    <property type="nucleotide sequence ID" value="NZ_BAAABQ010000009.1"/>
</dbReference>
<proteinExistence type="predicted"/>
<sequence length="85" mass="9134">MSVTFHDAADAVDHVVDLMLETLVPLDELTEGNRVDFLSGMALAAEALRAAGRGEHERADELGRSASDNLRRAGSIDLMLPEDEG</sequence>
<dbReference type="Proteomes" id="UP000517916">
    <property type="component" value="Unassembled WGS sequence"/>
</dbReference>
<comment type="caution">
    <text evidence="1">The sequence shown here is derived from an EMBL/GenBank/DDBJ whole genome shotgun (WGS) entry which is preliminary data.</text>
</comment>
<protein>
    <submittedName>
        <fullName evidence="1">Uncharacterized protein</fullName>
    </submittedName>
</protein>
<gene>
    <name evidence="1" type="ORF">BC739_003566</name>
</gene>
<keyword evidence="2" id="KW-1185">Reference proteome</keyword>
<name>A0ABR6BHK0_9PSEU</name>
<reference evidence="1 2" key="1">
    <citation type="submission" date="2020-08" db="EMBL/GenBank/DDBJ databases">
        <title>Genomic Encyclopedia of Archaeal and Bacterial Type Strains, Phase II (KMG-II): from individual species to whole genera.</title>
        <authorList>
            <person name="Goeker M."/>
        </authorList>
    </citation>
    <scope>NUCLEOTIDE SEQUENCE [LARGE SCALE GENOMIC DNA]</scope>
    <source>
        <strain evidence="1 2">DSM 43850</strain>
    </source>
</reference>
<dbReference type="EMBL" id="JACJID010000002">
    <property type="protein sequence ID" value="MBA8926367.1"/>
    <property type="molecule type" value="Genomic_DNA"/>
</dbReference>
<evidence type="ECO:0000313" key="2">
    <source>
        <dbReference type="Proteomes" id="UP000517916"/>
    </source>
</evidence>